<keyword evidence="2" id="KW-0812">Transmembrane</keyword>
<accession>A0A6G3SMR2</accession>
<sequence>MPEPIIPTRIIPGGVPLPSGPPPPGAVPPWREPAAPPPPPPAAPPAVATPAPPPLPEPVVHVHVVLPYEPEPEPTRRERLWAWLRTIGRPWQIVGALTLASLPLFGGHSVATLWASGVAEARAEGGQDAGYALALTPLAIAVIRIVQGGGTLGRLLLLAISLVGLMGAIDLYDPVTWITGVKP</sequence>
<dbReference type="AlphaFoldDB" id="A0A6G3SMR2"/>
<gene>
    <name evidence="3" type="ORF">G3I43_07150</name>
</gene>
<keyword evidence="2" id="KW-0472">Membrane</keyword>
<comment type="caution">
    <text evidence="3">The sequence shown here is derived from an EMBL/GenBank/DDBJ whole genome shotgun (WGS) entry which is preliminary data.</text>
</comment>
<organism evidence="3">
    <name type="scientific">Streptomyces anulatus</name>
    <name type="common">Streptomyces chrysomallus</name>
    <dbReference type="NCBI Taxonomy" id="1892"/>
    <lineage>
        <taxon>Bacteria</taxon>
        <taxon>Bacillati</taxon>
        <taxon>Actinomycetota</taxon>
        <taxon>Actinomycetes</taxon>
        <taxon>Kitasatosporales</taxon>
        <taxon>Streptomycetaceae</taxon>
        <taxon>Streptomyces</taxon>
    </lineage>
</organism>
<feature type="compositionally biased region" description="Pro residues" evidence="1">
    <location>
        <begin position="18"/>
        <end position="44"/>
    </location>
</feature>
<feature type="region of interest" description="Disordered" evidence="1">
    <location>
        <begin position="1"/>
        <end position="50"/>
    </location>
</feature>
<evidence type="ECO:0000256" key="1">
    <source>
        <dbReference type="SAM" id="MobiDB-lite"/>
    </source>
</evidence>
<feature type="transmembrane region" description="Helical" evidence="2">
    <location>
        <begin position="155"/>
        <end position="172"/>
    </location>
</feature>
<feature type="transmembrane region" description="Helical" evidence="2">
    <location>
        <begin position="129"/>
        <end position="146"/>
    </location>
</feature>
<name>A0A6G3SMR2_STRAQ</name>
<dbReference type="RefSeq" id="WP_164256929.1">
    <property type="nucleotide sequence ID" value="NZ_JAAGMK010000180.1"/>
</dbReference>
<protein>
    <submittedName>
        <fullName evidence="3">Uncharacterized protein</fullName>
    </submittedName>
</protein>
<evidence type="ECO:0000313" key="3">
    <source>
        <dbReference type="EMBL" id="NEB83955.1"/>
    </source>
</evidence>
<proteinExistence type="predicted"/>
<keyword evidence="2" id="KW-1133">Transmembrane helix</keyword>
<feature type="transmembrane region" description="Helical" evidence="2">
    <location>
        <begin position="93"/>
        <end position="117"/>
    </location>
</feature>
<evidence type="ECO:0000256" key="2">
    <source>
        <dbReference type="SAM" id="Phobius"/>
    </source>
</evidence>
<reference evidence="3" key="1">
    <citation type="submission" date="2020-01" db="EMBL/GenBank/DDBJ databases">
        <title>Insect and environment-associated Actinomycetes.</title>
        <authorList>
            <person name="Currrie C."/>
            <person name="Chevrette M."/>
            <person name="Carlson C."/>
            <person name="Stubbendieck R."/>
            <person name="Wendt-Pienkowski E."/>
        </authorList>
    </citation>
    <scope>NUCLEOTIDE SEQUENCE</scope>
    <source>
        <strain evidence="3">SID505</strain>
    </source>
</reference>
<dbReference type="EMBL" id="JAAGMK010000180">
    <property type="protein sequence ID" value="NEB83955.1"/>
    <property type="molecule type" value="Genomic_DNA"/>
</dbReference>